<gene>
    <name evidence="3" type="ORF">AJ78_00090</name>
</gene>
<dbReference type="VEuPathDB" id="FungiDB:AJ78_00090"/>
<keyword evidence="4" id="KW-1185">Reference proteome</keyword>
<feature type="region of interest" description="Disordered" evidence="1">
    <location>
        <begin position="219"/>
        <end position="247"/>
    </location>
</feature>
<accession>A0A1J9PU17</accession>
<name>A0A1J9PU17_9EURO</name>
<feature type="compositionally biased region" description="Polar residues" evidence="1">
    <location>
        <begin position="236"/>
        <end position="247"/>
    </location>
</feature>
<evidence type="ECO:0000313" key="3">
    <source>
        <dbReference type="EMBL" id="OJD19896.1"/>
    </source>
</evidence>
<reference evidence="3 4" key="1">
    <citation type="submission" date="2015-07" db="EMBL/GenBank/DDBJ databases">
        <title>Emmonsia species relationships and genome sequence.</title>
        <authorList>
            <consortium name="The Broad Institute Genomics Platform"/>
            <person name="Cuomo C.A."/>
            <person name="Munoz J.F."/>
            <person name="Imamovic A."/>
            <person name="Priest M.E."/>
            <person name="Young S."/>
            <person name="Clay O.K."/>
            <person name="McEwen J.G."/>
        </authorList>
    </citation>
    <scope>NUCLEOTIDE SEQUENCE [LARGE SCALE GENOMIC DNA]</scope>
    <source>
        <strain evidence="3 4">UAMH 9510</strain>
    </source>
</reference>
<organism evidence="3 4">
    <name type="scientific">Emergomyces pasteurianus Ep9510</name>
    <dbReference type="NCBI Taxonomy" id="1447872"/>
    <lineage>
        <taxon>Eukaryota</taxon>
        <taxon>Fungi</taxon>
        <taxon>Dikarya</taxon>
        <taxon>Ascomycota</taxon>
        <taxon>Pezizomycotina</taxon>
        <taxon>Eurotiomycetes</taxon>
        <taxon>Eurotiomycetidae</taxon>
        <taxon>Onygenales</taxon>
        <taxon>Ajellomycetaceae</taxon>
        <taxon>Emergomyces</taxon>
    </lineage>
</organism>
<dbReference type="Proteomes" id="UP000182235">
    <property type="component" value="Unassembled WGS sequence"/>
</dbReference>
<feature type="chain" id="PRO_5009656476" evidence="2">
    <location>
        <begin position="36"/>
        <end position="269"/>
    </location>
</feature>
<sequence length="269" mass="29555">MPLLFNIPKAGRLAHCIFVLNFLAFSTGLPSNACADEPSINQGSSGVPRCVTTNELITRDSQLQITSWEEDLKLSTKSKVVLGTGASLGLFLVILTVVGIKNEWYHTISSKLRADKQKSHPTIPEKYSSHFNKRPSSRERLLPWGSSTTSVLSFDSDHTLPYSSSYVSQTVDSCYLPIEIYQAQALKVPHHGIHAPPTAVFIRSIQCNRTPTSDRLAQVSVTSDPSRLTRAPPTPRLSNTLQTPKAQDSELNLAAPRTIILPEPIKSQP</sequence>
<dbReference type="AlphaFoldDB" id="A0A1J9PU17"/>
<dbReference type="OrthoDB" id="4187438at2759"/>
<protein>
    <submittedName>
        <fullName evidence="3">Uncharacterized protein</fullName>
    </submittedName>
</protein>
<evidence type="ECO:0000313" key="4">
    <source>
        <dbReference type="Proteomes" id="UP000182235"/>
    </source>
</evidence>
<keyword evidence="2" id="KW-0732">Signal</keyword>
<evidence type="ECO:0000256" key="2">
    <source>
        <dbReference type="SAM" id="SignalP"/>
    </source>
</evidence>
<proteinExistence type="predicted"/>
<dbReference type="EMBL" id="LGRN01000002">
    <property type="protein sequence ID" value="OJD19896.1"/>
    <property type="molecule type" value="Genomic_DNA"/>
</dbReference>
<feature type="signal peptide" evidence="2">
    <location>
        <begin position="1"/>
        <end position="35"/>
    </location>
</feature>
<evidence type="ECO:0000256" key="1">
    <source>
        <dbReference type="SAM" id="MobiDB-lite"/>
    </source>
</evidence>
<comment type="caution">
    <text evidence="3">The sequence shown here is derived from an EMBL/GenBank/DDBJ whole genome shotgun (WGS) entry which is preliminary data.</text>
</comment>